<feature type="compositionally biased region" description="Low complexity" evidence="1">
    <location>
        <begin position="25"/>
        <end position="39"/>
    </location>
</feature>
<dbReference type="EMBL" id="KZ826031">
    <property type="protein sequence ID" value="PYH89402.1"/>
    <property type="molecule type" value="Genomic_DNA"/>
</dbReference>
<dbReference type="Proteomes" id="UP000247810">
    <property type="component" value="Unassembled WGS sequence"/>
</dbReference>
<organism evidence="2 3">
    <name type="scientific">Aspergillus ellipticus CBS 707.79</name>
    <dbReference type="NCBI Taxonomy" id="1448320"/>
    <lineage>
        <taxon>Eukaryota</taxon>
        <taxon>Fungi</taxon>
        <taxon>Dikarya</taxon>
        <taxon>Ascomycota</taxon>
        <taxon>Pezizomycotina</taxon>
        <taxon>Eurotiomycetes</taxon>
        <taxon>Eurotiomycetidae</taxon>
        <taxon>Eurotiales</taxon>
        <taxon>Aspergillaceae</taxon>
        <taxon>Aspergillus</taxon>
        <taxon>Aspergillus subgen. Circumdati</taxon>
    </lineage>
</organism>
<evidence type="ECO:0000256" key="1">
    <source>
        <dbReference type="SAM" id="MobiDB-lite"/>
    </source>
</evidence>
<proteinExistence type="predicted"/>
<evidence type="ECO:0000313" key="2">
    <source>
        <dbReference type="EMBL" id="PYH89402.1"/>
    </source>
</evidence>
<name>A0A319EEC9_9EURO</name>
<gene>
    <name evidence="2" type="ORF">BO71DRAFT_403086</name>
</gene>
<sequence>MTEQWTLATRHSRLMAVLLHPLGYTGTRTTPPAPAGTKPDQLKKWSPAVAHASSPTRTMRWNSPRGGNGGINSVQ</sequence>
<dbReference type="VEuPathDB" id="FungiDB:BO71DRAFT_403086"/>
<reference evidence="2 3" key="1">
    <citation type="submission" date="2018-02" db="EMBL/GenBank/DDBJ databases">
        <title>The genomes of Aspergillus section Nigri reveals drivers in fungal speciation.</title>
        <authorList>
            <consortium name="DOE Joint Genome Institute"/>
            <person name="Vesth T.C."/>
            <person name="Nybo J."/>
            <person name="Theobald S."/>
            <person name="Brandl J."/>
            <person name="Frisvad J.C."/>
            <person name="Nielsen K.F."/>
            <person name="Lyhne E.K."/>
            <person name="Kogle M.E."/>
            <person name="Kuo A."/>
            <person name="Riley R."/>
            <person name="Clum A."/>
            <person name="Nolan M."/>
            <person name="Lipzen A."/>
            <person name="Salamov A."/>
            <person name="Henrissat B."/>
            <person name="Wiebenga A."/>
            <person name="De vries R.P."/>
            <person name="Grigoriev I.V."/>
            <person name="Mortensen U.H."/>
            <person name="Andersen M.R."/>
            <person name="Baker S.E."/>
        </authorList>
    </citation>
    <scope>NUCLEOTIDE SEQUENCE [LARGE SCALE GENOMIC DNA]</scope>
    <source>
        <strain evidence="2 3">CBS 707.79</strain>
    </source>
</reference>
<dbReference type="AlphaFoldDB" id="A0A319EEC9"/>
<keyword evidence="3" id="KW-1185">Reference proteome</keyword>
<feature type="compositionally biased region" description="Gly residues" evidence="1">
    <location>
        <begin position="66"/>
        <end position="75"/>
    </location>
</feature>
<evidence type="ECO:0000313" key="3">
    <source>
        <dbReference type="Proteomes" id="UP000247810"/>
    </source>
</evidence>
<protein>
    <submittedName>
        <fullName evidence="2">Uncharacterized protein</fullName>
    </submittedName>
</protein>
<accession>A0A319EEC9</accession>
<feature type="region of interest" description="Disordered" evidence="1">
    <location>
        <begin position="23"/>
        <end position="75"/>
    </location>
</feature>